<sequence>MITHLKNDYNLINKYVLKMNGIVKKQMNKDLQRHIYKYIMPNRWRSIAEIMTTIFLLLLGLTALNFAMQNSIWLLFLIIVIPLGLLYSRLFILQHDLGHGNLFKKKKYNDAVGVFIGIVLLTPYHFWKKAHAIHHVSGGNAERRPWIGDIDLLSVQEYREKVRWEKLLYRLYRNPFIMFFLGSIYVFMIDHRFCRKRKGFGRKEAQSVLTTNIAIIILYGSIIALMGVKFYLLAILLPQWLGGVFGIYLFYIQHNFKNRYFVSAKYWNLQDSALLGSTFYDFPQPIRWLTANIGYHHIHTLIPRIPFYRLPQCHKENVFFHIVPTFRLKDMTKMISLKLYDEKKSKMITWKEYRELR</sequence>
<feature type="transmembrane region" description="Helical" evidence="1">
    <location>
        <begin position="72"/>
        <end position="90"/>
    </location>
</feature>
<feature type="transmembrane region" description="Helical" evidence="1">
    <location>
        <begin position="171"/>
        <end position="188"/>
    </location>
</feature>
<dbReference type="GO" id="GO:0016717">
    <property type="term" value="F:oxidoreductase activity, acting on paired donors, with oxidation of a pair of donors resulting in the reduction of molecular oxygen to two molecules of water"/>
    <property type="evidence" value="ECO:0007669"/>
    <property type="project" value="TreeGrafter"/>
</dbReference>
<keyword evidence="1" id="KW-0472">Membrane</keyword>
<keyword evidence="1" id="KW-1133">Transmembrane helix</keyword>
<gene>
    <name evidence="3" type="ORF">NCTC12272_01158</name>
</gene>
<protein>
    <submittedName>
        <fullName evidence="3">Fatty acid desaturase</fullName>
    </submittedName>
</protein>
<evidence type="ECO:0000256" key="1">
    <source>
        <dbReference type="SAM" id="Phobius"/>
    </source>
</evidence>
<proteinExistence type="predicted"/>
<evidence type="ECO:0000313" key="3">
    <source>
        <dbReference type="EMBL" id="SQG89972.1"/>
    </source>
</evidence>
<feature type="transmembrane region" description="Helical" evidence="1">
    <location>
        <begin position="231"/>
        <end position="251"/>
    </location>
</feature>
<feature type="transmembrane region" description="Helical" evidence="1">
    <location>
        <begin position="47"/>
        <end position="66"/>
    </location>
</feature>
<dbReference type="AlphaFoldDB" id="A0AAX2IU47"/>
<dbReference type="PANTHER" id="PTHR19353:SF73">
    <property type="entry name" value="FATTY ACID DESATURASE"/>
    <property type="match status" value="1"/>
</dbReference>
<dbReference type="PANTHER" id="PTHR19353">
    <property type="entry name" value="FATTY ACID DESATURASE 2"/>
    <property type="match status" value="1"/>
</dbReference>
<dbReference type="InterPro" id="IPR012171">
    <property type="entry name" value="Fatty_acid_desaturase"/>
</dbReference>
<dbReference type="Pfam" id="PF00487">
    <property type="entry name" value="FA_desaturase"/>
    <property type="match status" value="1"/>
</dbReference>
<dbReference type="Proteomes" id="UP000249566">
    <property type="component" value="Chromosome 1"/>
</dbReference>
<reference evidence="3 4" key="1">
    <citation type="submission" date="2018-06" db="EMBL/GenBank/DDBJ databases">
        <authorList>
            <consortium name="Pathogen Informatics"/>
            <person name="Doyle S."/>
        </authorList>
    </citation>
    <scope>NUCLEOTIDE SEQUENCE [LARGE SCALE GENOMIC DNA]</scope>
    <source>
        <strain evidence="3 4">NCTC12272</strain>
    </source>
</reference>
<keyword evidence="1" id="KW-0812">Transmembrane</keyword>
<organism evidence="3 4">
    <name type="scientific">Legionella pneumophila subsp. pascullei</name>
    <dbReference type="NCBI Taxonomy" id="91890"/>
    <lineage>
        <taxon>Bacteria</taxon>
        <taxon>Pseudomonadati</taxon>
        <taxon>Pseudomonadota</taxon>
        <taxon>Gammaproteobacteria</taxon>
        <taxon>Legionellales</taxon>
        <taxon>Legionellaceae</taxon>
        <taxon>Legionella</taxon>
    </lineage>
</organism>
<name>A0AAX2IU47_LEGPN</name>
<feature type="transmembrane region" description="Helical" evidence="1">
    <location>
        <begin position="111"/>
        <end position="127"/>
    </location>
</feature>
<feature type="transmembrane region" description="Helical" evidence="1">
    <location>
        <begin position="208"/>
        <end position="225"/>
    </location>
</feature>
<dbReference type="GO" id="GO:0016020">
    <property type="term" value="C:membrane"/>
    <property type="evidence" value="ECO:0007669"/>
    <property type="project" value="TreeGrafter"/>
</dbReference>
<dbReference type="GO" id="GO:0006629">
    <property type="term" value="P:lipid metabolic process"/>
    <property type="evidence" value="ECO:0007669"/>
    <property type="project" value="InterPro"/>
</dbReference>
<accession>A0AAX2IU47</accession>
<evidence type="ECO:0000313" key="4">
    <source>
        <dbReference type="Proteomes" id="UP000249566"/>
    </source>
</evidence>
<evidence type="ECO:0000259" key="2">
    <source>
        <dbReference type="Pfam" id="PF00487"/>
    </source>
</evidence>
<dbReference type="EMBL" id="LS483412">
    <property type="protein sequence ID" value="SQG89972.1"/>
    <property type="molecule type" value="Genomic_DNA"/>
</dbReference>
<dbReference type="InterPro" id="IPR005804">
    <property type="entry name" value="FA_desaturase_dom"/>
</dbReference>
<feature type="domain" description="Fatty acid desaturase" evidence="2">
    <location>
        <begin position="73"/>
        <end position="316"/>
    </location>
</feature>